<dbReference type="EMBL" id="CM000883">
    <property type="protein sequence ID" value="KQJ89946.1"/>
    <property type="molecule type" value="Genomic_DNA"/>
</dbReference>
<dbReference type="GeneID" id="104584662"/>
<reference evidence="2" key="2">
    <citation type="submission" date="2017-06" db="EMBL/GenBank/DDBJ databases">
        <title>WGS assembly of Brachypodium distachyon.</title>
        <authorList>
            <consortium name="The International Brachypodium Initiative"/>
            <person name="Lucas S."/>
            <person name="Harmon-Smith M."/>
            <person name="Lail K."/>
            <person name="Tice H."/>
            <person name="Grimwood J."/>
            <person name="Bruce D."/>
            <person name="Barry K."/>
            <person name="Shu S."/>
            <person name="Lindquist E."/>
            <person name="Wang M."/>
            <person name="Pitluck S."/>
            <person name="Vogel J.P."/>
            <person name="Garvin D.F."/>
            <person name="Mockler T.C."/>
            <person name="Schmutz J."/>
            <person name="Rokhsar D."/>
            <person name="Bevan M.W."/>
        </authorList>
    </citation>
    <scope>NUCLEOTIDE SEQUENCE</scope>
    <source>
        <strain evidence="2">Bd21</strain>
    </source>
</reference>
<dbReference type="OrthoDB" id="1898570at2759"/>
<reference evidence="2 3" key="1">
    <citation type="journal article" date="2010" name="Nature">
        <title>Genome sequencing and analysis of the model grass Brachypodium distachyon.</title>
        <authorList>
            <consortium name="International Brachypodium Initiative"/>
        </authorList>
    </citation>
    <scope>NUCLEOTIDE SEQUENCE [LARGE SCALE GENOMIC DNA]</scope>
    <source>
        <strain evidence="2">Bd21</strain>
        <strain evidence="3">cv. Bd21</strain>
    </source>
</reference>
<feature type="domain" description="WIYLD" evidence="1">
    <location>
        <begin position="6"/>
        <end position="69"/>
    </location>
</feature>
<evidence type="ECO:0000259" key="1">
    <source>
        <dbReference type="Pfam" id="PF10440"/>
    </source>
</evidence>
<dbReference type="Pfam" id="PF10440">
    <property type="entry name" value="WIYLD"/>
    <property type="match status" value="1"/>
</dbReference>
<dbReference type="STRING" id="15368.A0A0Q3H9G0"/>
<dbReference type="PANTHER" id="PTHR34271">
    <property type="entry name" value="NUCLEOLAR HISTONE METHYLTRANSFERASE-RELATED PROTEIN"/>
    <property type="match status" value="1"/>
</dbReference>
<evidence type="ECO:0000313" key="4">
    <source>
        <dbReference type="Proteomes" id="UP000008810"/>
    </source>
</evidence>
<dbReference type="Proteomes" id="UP000008810">
    <property type="component" value="Chromosome 4"/>
</dbReference>
<evidence type="ECO:0000313" key="3">
    <source>
        <dbReference type="EnsemblPlants" id="KQJ89946"/>
    </source>
</evidence>
<dbReference type="RefSeq" id="XP_010238086.1">
    <property type="nucleotide sequence ID" value="XM_010239784.3"/>
</dbReference>
<keyword evidence="4" id="KW-1185">Reference proteome</keyword>
<evidence type="ECO:0000313" key="2">
    <source>
        <dbReference type="EMBL" id="KQJ89946.1"/>
    </source>
</evidence>
<dbReference type="ExpressionAtlas" id="A0A0Q3H9G0">
    <property type="expression patterns" value="baseline and differential"/>
</dbReference>
<sequence>MPRRRSTAGRMDAAIDHSIPMGYNKAQVRSVVNTLLKVYGTEDGNQPWALLEDNCYQVVQDALFEKQEEEEQQSEEEDVQEEGGAQHLLQEQQHEEFEEDDEAPQQEAAMHEAPLENNMTIVRVHSDLPSEAASAVEEKEEVVPMTIDAPAHRAVLPQPLPAVVATDGSVSPRVIRTMKNILVIGNMRRLSQLQEETGFATRSGQVDGM</sequence>
<dbReference type="AlphaFoldDB" id="A0A0Q3H9G0"/>
<dbReference type="Gene3D" id="1.10.8.850">
    <property type="entry name" value="Histone-lysine N methyltransferase , C-terminal domain-like"/>
    <property type="match status" value="1"/>
</dbReference>
<dbReference type="EnsemblPlants" id="KQJ89946">
    <property type="protein sequence ID" value="KQJ89946"/>
    <property type="gene ID" value="BRADI_4g28633v3"/>
</dbReference>
<dbReference type="KEGG" id="bdi:104584662"/>
<accession>A0A0Q3H9G0</accession>
<dbReference type="InterPro" id="IPR043017">
    <property type="entry name" value="WIYLD_dom_sf"/>
</dbReference>
<name>A0A0Q3H9G0_BRADI</name>
<reference evidence="3" key="3">
    <citation type="submission" date="2018-08" db="UniProtKB">
        <authorList>
            <consortium name="EnsemblPlants"/>
        </authorList>
    </citation>
    <scope>IDENTIFICATION</scope>
    <source>
        <strain evidence="3">cv. Bd21</strain>
    </source>
</reference>
<dbReference type="PANTHER" id="PTHR34271:SF1">
    <property type="entry name" value="NUCLEOLAR HISTONE METHYLTRANSFERASE-RELATED PROTEIN"/>
    <property type="match status" value="1"/>
</dbReference>
<gene>
    <name evidence="3" type="primary">LOC104584662</name>
    <name evidence="2" type="ORF">BRADI_4g28633v3</name>
</gene>
<proteinExistence type="predicted"/>
<protein>
    <recommendedName>
        <fullName evidence="1">WIYLD domain-containing protein</fullName>
    </recommendedName>
</protein>
<dbReference type="Gramene" id="KQJ89946">
    <property type="protein sequence ID" value="KQJ89946"/>
    <property type="gene ID" value="BRADI_4g28633v3"/>
</dbReference>
<organism evidence="2">
    <name type="scientific">Brachypodium distachyon</name>
    <name type="common">Purple false brome</name>
    <name type="synonym">Trachynia distachya</name>
    <dbReference type="NCBI Taxonomy" id="15368"/>
    <lineage>
        <taxon>Eukaryota</taxon>
        <taxon>Viridiplantae</taxon>
        <taxon>Streptophyta</taxon>
        <taxon>Embryophyta</taxon>
        <taxon>Tracheophyta</taxon>
        <taxon>Spermatophyta</taxon>
        <taxon>Magnoliopsida</taxon>
        <taxon>Liliopsida</taxon>
        <taxon>Poales</taxon>
        <taxon>Poaceae</taxon>
        <taxon>BOP clade</taxon>
        <taxon>Pooideae</taxon>
        <taxon>Stipodae</taxon>
        <taxon>Brachypodieae</taxon>
        <taxon>Brachypodium</taxon>
    </lineage>
</organism>
<dbReference type="InterPro" id="IPR018848">
    <property type="entry name" value="WIYLD_domain"/>
</dbReference>